<dbReference type="AlphaFoldDB" id="A0A804IB56"/>
<accession>A0A804IB56</accession>
<evidence type="ECO:0000313" key="3">
    <source>
        <dbReference type="Proteomes" id="UP000012960"/>
    </source>
</evidence>
<evidence type="ECO:0000313" key="2">
    <source>
        <dbReference type="EnsemblPlants" id="Ma03_p12040.1"/>
    </source>
</evidence>
<dbReference type="EMBL" id="HG996468">
    <property type="protein sequence ID" value="CAG1849904.1"/>
    <property type="molecule type" value="Genomic_DNA"/>
</dbReference>
<proteinExistence type="predicted"/>
<dbReference type="Gramene" id="Ma03_t12040.1">
    <property type="protein sequence ID" value="Ma03_p12040.1"/>
    <property type="gene ID" value="Ma03_g12040"/>
</dbReference>
<dbReference type="InParanoid" id="A0A804IB56"/>
<protein>
    <submittedName>
        <fullName evidence="1">(wild Malaysian banana) hypothetical protein</fullName>
    </submittedName>
</protein>
<dbReference type="Proteomes" id="UP000012960">
    <property type="component" value="Unplaced"/>
</dbReference>
<gene>
    <name evidence="1" type="ORF">GSMUA_214900.1</name>
</gene>
<reference evidence="2" key="2">
    <citation type="submission" date="2021-05" db="UniProtKB">
        <authorList>
            <consortium name="EnsemblPlants"/>
        </authorList>
    </citation>
    <scope>IDENTIFICATION</scope>
    <source>
        <strain evidence="2">subsp. malaccensis</strain>
    </source>
</reference>
<dbReference type="EnsemblPlants" id="Ma03_t12040.1">
    <property type="protein sequence ID" value="Ma03_p12040.1"/>
    <property type="gene ID" value="Ma03_g12040"/>
</dbReference>
<organism evidence="2 3">
    <name type="scientific">Musa acuminata subsp. malaccensis</name>
    <name type="common">Wild banana</name>
    <name type="synonym">Musa malaccensis</name>
    <dbReference type="NCBI Taxonomy" id="214687"/>
    <lineage>
        <taxon>Eukaryota</taxon>
        <taxon>Viridiplantae</taxon>
        <taxon>Streptophyta</taxon>
        <taxon>Embryophyta</taxon>
        <taxon>Tracheophyta</taxon>
        <taxon>Spermatophyta</taxon>
        <taxon>Magnoliopsida</taxon>
        <taxon>Liliopsida</taxon>
        <taxon>Zingiberales</taxon>
        <taxon>Musaceae</taxon>
        <taxon>Musa</taxon>
    </lineage>
</organism>
<name>A0A804IB56_MUSAM</name>
<reference evidence="1" key="1">
    <citation type="submission" date="2021-03" db="EMBL/GenBank/DDBJ databases">
        <authorList>
            <consortium name="Genoscope - CEA"/>
            <person name="William W."/>
        </authorList>
    </citation>
    <scope>NUCLEOTIDE SEQUENCE</scope>
    <source>
        <strain evidence="1">Doubled-haploid Pahang</strain>
    </source>
</reference>
<sequence>MKRYVYEFFRVSVYECWKHMRYWISIRIARSDLLESCLVFGPITRCAKIMW</sequence>
<keyword evidence="3" id="KW-1185">Reference proteome</keyword>
<evidence type="ECO:0000313" key="1">
    <source>
        <dbReference type="EMBL" id="CAG1849904.1"/>
    </source>
</evidence>